<feature type="compositionally biased region" description="Acidic residues" evidence="2">
    <location>
        <begin position="639"/>
        <end position="656"/>
    </location>
</feature>
<dbReference type="AlphaFoldDB" id="A0A1A8Y0J9"/>
<keyword evidence="6" id="KW-1185">Reference proteome</keyword>
<dbReference type="Gene3D" id="3.30.870.10">
    <property type="entry name" value="Endonuclease Chain A"/>
    <property type="match status" value="1"/>
</dbReference>
<evidence type="ECO:0000256" key="2">
    <source>
        <dbReference type="SAM" id="MobiDB-lite"/>
    </source>
</evidence>
<dbReference type="GO" id="GO:0005524">
    <property type="term" value="F:ATP binding"/>
    <property type="evidence" value="ECO:0007669"/>
    <property type="project" value="InterPro"/>
</dbReference>
<dbReference type="EMBL" id="FLQX01000159">
    <property type="protein sequence ID" value="SBT09853.1"/>
    <property type="molecule type" value="Genomic_DNA"/>
</dbReference>
<dbReference type="RefSeq" id="WP_186409056.1">
    <property type="nucleotide sequence ID" value="NZ_FLQX01000159.1"/>
</dbReference>
<dbReference type="Pfam" id="PF13091">
    <property type="entry name" value="PLDc_2"/>
    <property type="match status" value="1"/>
</dbReference>
<dbReference type="Proteomes" id="UP000199169">
    <property type="component" value="Unassembled WGS sequence"/>
</dbReference>
<dbReference type="STRING" id="1860102.ACCAA_790026"/>
<reference evidence="5 6" key="1">
    <citation type="submission" date="2016-06" db="EMBL/GenBank/DDBJ databases">
        <authorList>
            <person name="Kjaerup R.B."/>
            <person name="Dalgaard T.S."/>
            <person name="Juul-Madsen H.R."/>
        </authorList>
    </citation>
    <scope>NUCLEOTIDE SEQUENCE [LARGE SCALE GENOMIC DNA]</scope>
    <source>
        <strain evidence="5">3</strain>
    </source>
</reference>
<keyword evidence="1" id="KW-0378">Hydrolase</keyword>
<feature type="region of interest" description="Disordered" evidence="2">
    <location>
        <begin position="630"/>
        <end position="672"/>
    </location>
</feature>
<dbReference type="SUPFAM" id="SSF56024">
    <property type="entry name" value="Phospholipase D/nuclease"/>
    <property type="match status" value="1"/>
</dbReference>
<dbReference type="PANTHER" id="PTHR45766">
    <property type="entry name" value="DNA ANNEALING HELICASE AND ENDONUCLEASE ZRANB3 FAMILY MEMBER"/>
    <property type="match status" value="1"/>
</dbReference>
<keyword evidence="5" id="KW-0347">Helicase</keyword>
<keyword evidence="5" id="KW-0067">ATP-binding</keyword>
<dbReference type="InterPro" id="IPR038718">
    <property type="entry name" value="SNF2-like_sf"/>
</dbReference>
<dbReference type="GO" id="GO:0004386">
    <property type="term" value="F:helicase activity"/>
    <property type="evidence" value="ECO:0007669"/>
    <property type="project" value="UniProtKB-KW"/>
</dbReference>
<dbReference type="SUPFAM" id="SSF52540">
    <property type="entry name" value="P-loop containing nucleoside triphosphate hydrolases"/>
    <property type="match status" value="2"/>
</dbReference>
<dbReference type="InterPro" id="IPR049952">
    <property type="entry name" value="PhospholipD-like_anti-phage"/>
</dbReference>
<dbReference type="Pfam" id="PF00271">
    <property type="entry name" value="Helicase_C"/>
    <property type="match status" value="1"/>
</dbReference>
<dbReference type="SMART" id="SM00490">
    <property type="entry name" value="HELICc"/>
    <property type="match status" value="1"/>
</dbReference>
<dbReference type="Gene3D" id="3.40.50.10810">
    <property type="entry name" value="Tandem AAA-ATPase domain"/>
    <property type="match status" value="1"/>
</dbReference>
<dbReference type="Pfam" id="PF00176">
    <property type="entry name" value="SNF2-rel_dom"/>
    <property type="match status" value="1"/>
</dbReference>
<proteinExistence type="predicted"/>
<evidence type="ECO:0000313" key="6">
    <source>
        <dbReference type="Proteomes" id="UP000199169"/>
    </source>
</evidence>
<dbReference type="CDD" id="cd18793">
    <property type="entry name" value="SF2_C_SNF"/>
    <property type="match status" value="1"/>
</dbReference>
<dbReference type="NCBIfam" id="NF042964">
    <property type="entry name" value="phospholipD_antiphage"/>
    <property type="match status" value="1"/>
</dbReference>
<dbReference type="PANTHER" id="PTHR45766:SF6">
    <property type="entry name" value="SWI_SNF-RELATED MATRIX-ASSOCIATED ACTIN-DEPENDENT REGULATOR OF CHROMATIN SUBFAMILY A-LIKE PROTEIN 1"/>
    <property type="match status" value="1"/>
</dbReference>
<feature type="domain" description="Helicase ATP-binding" evidence="3">
    <location>
        <begin position="247"/>
        <end position="440"/>
    </location>
</feature>
<dbReference type="InterPro" id="IPR027417">
    <property type="entry name" value="P-loop_NTPase"/>
</dbReference>
<dbReference type="InterPro" id="IPR001650">
    <property type="entry name" value="Helicase_C-like"/>
</dbReference>
<dbReference type="SMART" id="SM00487">
    <property type="entry name" value="DEXDc"/>
    <property type="match status" value="1"/>
</dbReference>
<dbReference type="Gene3D" id="3.40.50.300">
    <property type="entry name" value="P-loop containing nucleotide triphosphate hydrolases"/>
    <property type="match status" value="1"/>
</dbReference>
<dbReference type="PROSITE" id="PS51194">
    <property type="entry name" value="HELICASE_CTER"/>
    <property type="match status" value="1"/>
</dbReference>
<keyword evidence="5" id="KW-0547">Nucleotide-binding</keyword>
<dbReference type="GO" id="GO:0016787">
    <property type="term" value="F:hydrolase activity"/>
    <property type="evidence" value="ECO:0007669"/>
    <property type="project" value="UniProtKB-KW"/>
</dbReference>
<dbReference type="InterPro" id="IPR049730">
    <property type="entry name" value="SNF2/RAD54-like_C"/>
</dbReference>
<protein>
    <submittedName>
        <fullName evidence="5">DNA/RNA SNF2 family helicase</fullName>
    </submittedName>
</protein>
<accession>A0A1A8Y0J9</accession>
<name>A0A1A8Y0J9_9PROT</name>
<feature type="domain" description="Helicase C-terminal" evidence="4">
    <location>
        <begin position="711"/>
        <end position="874"/>
    </location>
</feature>
<dbReference type="InterPro" id="IPR025202">
    <property type="entry name" value="PLD-like_dom"/>
</dbReference>
<dbReference type="InterPro" id="IPR014001">
    <property type="entry name" value="Helicase_ATP-bd"/>
</dbReference>
<evidence type="ECO:0000259" key="4">
    <source>
        <dbReference type="PROSITE" id="PS51194"/>
    </source>
</evidence>
<evidence type="ECO:0000256" key="1">
    <source>
        <dbReference type="ARBA" id="ARBA00022801"/>
    </source>
</evidence>
<evidence type="ECO:0000259" key="3">
    <source>
        <dbReference type="PROSITE" id="PS51192"/>
    </source>
</evidence>
<gene>
    <name evidence="5" type="ORF">ACCAA_790026</name>
</gene>
<organism evidence="5 6">
    <name type="scientific">Candidatus Accumulibacter aalborgensis</name>
    <dbReference type="NCBI Taxonomy" id="1860102"/>
    <lineage>
        <taxon>Bacteria</taxon>
        <taxon>Pseudomonadati</taxon>
        <taxon>Pseudomonadota</taxon>
        <taxon>Betaproteobacteria</taxon>
        <taxon>Candidatus Accumulibacter</taxon>
    </lineage>
</organism>
<dbReference type="PROSITE" id="PS51192">
    <property type="entry name" value="HELICASE_ATP_BIND_1"/>
    <property type="match status" value="1"/>
</dbReference>
<evidence type="ECO:0000313" key="5">
    <source>
        <dbReference type="EMBL" id="SBT09853.1"/>
    </source>
</evidence>
<sequence length="931" mass="103901">MLTRHSSRRSRLDQTVLNQRLDGAVAYDRIAGYFRSSLFEVAGEAIASVAGPVRIVCNSDLDPQDLITAAAAQAALRRSWCSGKPEEAPPAALPRYRALYAALTSKKVEVRVLPDSAFGLIHGKAGVVRRADGSATAFLGSVNESASAWKLNYELLWEDSDPQTIAWVQEEFDALWNDARAVDLACCPFIAQDVRRIIARKVIEPADIKAIADPTGAAAAAAVETPVYRREQGLWPHQKYFAHLALERHRLGGARLVLADQVGLGKTVQLAMAALLMALDEPDGGPILVLAPKPLLQQWQDELMELLLLPSARWNGRAWVDENDLEYPSEGAKSLGKCPRRIGLVSQGLVVRGLPEAINQLLGRRYTCVIVDEAHRARRRKVPKVDADADEVDERADPNKLMAFLRQIGPKTKSMLLATATPVQLHPVEAWDLLHVLSHGNEGVLGGWTHTSPWFQPSHCLAIATGDAAVPTRDVRDGWQYVRDPLPSRFEDPAFDRIRRSLDASDTRWQFSPESLEKLSLAIRRVQLQNRLLPHYGENFNPLLRCIVRRTRAYLEATINPATGAYLLPKVAVKLFGEEDQGALALGGYLREAYQEAEAFSLLLQQRVKGAGFFKTLLLRRMGSSMEAGRRTVSKLLGEEPDTPDDEDEDDAEEETPAQVGRPPQGSSDFKNFTDGELKSLRRCLDLLKQGGNNDPKLEALIGYLRGTHPGVTRRWLDLGCILFSQYYDTVRWIGDELARRAEFAGMEIGLYAGSNRSGVWREGRFQRCGREVLKARVRAGELKLLLGTDAASEGLNLQRLGTLINIDLPWNPTRLEQRKGRIQRIGQARSEIWIANLRYRDSVEDRVHQVLADRLESIHQLFGQIPDTLEDVWVKIALDEEQEAQQLIDRAAATRNPFDAKYSKVEDADWESCSLVLDPQAVKEQLCRGW</sequence>
<dbReference type="InterPro" id="IPR000330">
    <property type="entry name" value="SNF2_N"/>
</dbReference>